<reference evidence="4 5" key="1">
    <citation type="journal article" date="2018" name="PLoS Genet.">
        <title>Population sequencing reveals clonal diversity and ancestral inbreeding in the grapevine cultivar Chardonnay.</title>
        <authorList>
            <person name="Roach M.J."/>
            <person name="Johnson D.L."/>
            <person name="Bohlmann J."/>
            <person name="van Vuuren H.J."/>
            <person name="Jones S.J."/>
            <person name="Pretorius I.S."/>
            <person name="Schmidt S.A."/>
            <person name="Borneman A.R."/>
        </authorList>
    </citation>
    <scope>NUCLEOTIDE SEQUENCE [LARGE SCALE GENOMIC DNA]</scope>
    <source>
        <strain evidence="5">cv. Chardonnay</strain>
        <tissue evidence="4">Leaf</tissue>
    </source>
</reference>
<dbReference type="GO" id="GO:0004523">
    <property type="term" value="F:RNA-DNA hybrid ribonuclease activity"/>
    <property type="evidence" value="ECO:0007669"/>
    <property type="project" value="InterPro"/>
</dbReference>
<dbReference type="CDD" id="cd00303">
    <property type="entry name" value="retropepsin_like"/>
    <property type="match status" value="1"/>
</dbReference>
<dbReference type="GO" id="GO:0003676">
    <property type="term" value="F:nucleic acid binding"/>
    <property type="evidence" value="ECO:0007669"/>
    <property type="project" value="InterPro"/>
</dbReference>
<dbReference type="Pfam" id="PF00078">
    <property type="entry name" value="RVT_1"/>
    <property type="match status" value="1"/>
</dbReference>
<dbReference type="PANTHER" id="PTHR48475:SF1">
    <property type="entry name" value="RNASE H TYPE-1 DOMAIN-CONTAINING PROTEIN"/>
    <property type="match status" value="1"/>
</dbReference>
<gene>
    <name evidence="4" type="primary">pol_1384</name>
    <name evidence="4" type="ORF">CK203_046680</name>
</gene>
<dbReference type="SUPFAM" id="SSF53098">
    <property type="entry name" value="Ribonuclease H-like"/>
    <property type="match status" value="1"/>
</dbReference>
<feature type="region of interest" description="Disordered" evidence="2">
    <location>
        <begin position="1"/>
        <end position="52"/>
    </location>
</feature>
<dbReference type="Gene3D" id="2.40.70.10">
    <property type="entry name" value="Acid Proteases"/>
    <property type="match status" value="1"/>
</dbReference>
<evidence type="ECO:0000259" key="3">
    <source>
        <dbReference type="PROSITE" id="PS50879"/>
    </source>
</evidence>
<evidence type="ECO:0000313" key="5">
    <source>
        <dbReference type="Proteomes" id="UP000288805"/>
    </source>
</evidence>
<name>A0A438HJZ1_VITVI</name>
<dbReference type="InterPro" id="IPR021109">
    <property type="entry name" value="Peptidase_aspartic_dom_sf"/>
</dbReference>
<dbReference type="InterPro" id="IPR000477">
    <property type="entry name" value="RT_dom"/>
</dbReference>
<evidence type="ECO:0000313" key="4">
    <source>
        <dbReference type="EMBL" id="RVW84771.1"/>
    </source>
</evidence>
<feature type="region of interest" description="Disordered" evidence="2">
    <location>
        <begin position="990"/>
        <end position="1019"/>
    </location>
</feature>
<feature type="region of interest" description="Disordered" evidence="2">
    <location>
        <begin position="222"/>
        <end position="254"/>
    </location>
</feature>
<dbReference type="InterPro" id="IPR002156">
    <property type="entry name" value="RNaseH_domain"/>
</dbReference>
<dbReference type="SUPFAM" id="SSF56672">
    <property type="entry name" value="DNA/RNA polymerases"/>
    <property type="match status" value="1"/>
</dbReference>
<feature type="domain" description="RNase H type-1" evidence="3">
    <location>
        <begin position="1474"/>
        <end position="1607"/>
    </location>
</feature>
<feature type="compositionally biased region" description="Pro residues" evidence="2">
    <location>
        <begin position="32"/>
        <end position="46"/>
    </location>
</feature>
<dbReference type="CDD" id="cd09279">
    <property type="entry name" value="RNase_HI_like"/>
    <property type="match status" value="1"/>
</dbReference>
<organism evidence="4 5">
    <name type="scientific">Vitis vinifera</name>
    <name type="common">Grape</name>
    <dbReference type="NCBI Taxonomy" id="29760"/>
    <lineage>
        <taxon>Eukaryota</taxon>
        <taxon>Viridiplantae</taxon>
        <taxon>Streptophyta</taxon>
        <taxon>Embryophyta</taxon>
        <taxon>Tracheophyta</taxon>
        <taxon>Spermatophyta</taxon>
        <taxon>Magnoliopsida</taxon>
        <taxon>eudicotyledons</taxon>
        <taxon>Gunneridae</taxon>
        <taxon>Pentapetalae</taxon>
        <taxon>rosids</taxon>
        <taxon>Vitales</taxon>
        <taxon>Vitaceae</taxon>
        <taxon>Viteae</taxon>
        <taxon>Vitis</taxon>
    </lineage>
</organism>
<dbReference type="Gene3D" id="3.30.70.270">
    <property type="match status" value="2"/>
</dbReference>
<dbReference type="InterPro" id="IPR043128">
    <property type="entry name" value="Rev_trsase/Diguanyl_cyclase"/>
</dbReference>
<dbReference type="InterPro" id="IPR036397">
    <property type="entry name" value="RNaseH_sf"/>
</dbReference>
<dbReference type="CDD" id="cd09274">
    <property type="entry name" value="RNase_HI_RT_Ty3"/>
    <property type="match status" value="1"/>
</dbReference>
<dbReference type="Gene3D" id="3.30.420.10">
    <property type="entry name" value="Ribonuclease H-like superfamily/Ribonuclease H"/>
    <property type="match status" value="1"/>
</dbReference>
<dbReference type="InterPro" id="IPR012337">
    <property type="entry name" value="RNaseH-like_sf"/>
</dbReference>
<dbReference type="InterPro" id="IPR043502">
    <property type="entry name" value="DNA/RNA_pol_sf"/>
</dbReference>
<dbReference type="InterPro" id="IPR041577">
    <property type="entry name" value="RT_RNaseH_2"/>
</dbReference>
<proteinExistence type="predicted"/>
<dbReference type="PANTHER" id="PTHR48475">
    <property type="entry name" value="RIBONUCLEASE H"/>
    <property type="match status" value="1"/>
</dbReference>
<keyword evidence="1" id="KW-0233">DNA recombination</keyword>
<dbReference type="EMBL" id="QGNW01000212">
    <property type="protein sequence ID" value="RVW84771.1"/>
    <property type="molecule type" value="Genomic_DNA"/>
</dbReference>
<comment type="caution">
    <text evidence="4">The sequence shown here is derived from an EMBL/GenBank/DDBJ whole genome shotgun (WGS) entry which is preliminary data.</text>
</comment>
<protein>
    <submittedName>
        <fullName evidence="4">Retrovirus-related Pol polyprotein from transposon 17.6</fullName>
    </submittedName>
</protein>
<dbReference type="Pfam" id="PF13456">
    <property type="entry name" value="RVT_3"/>
    <property type="match status" value="1"/>
</dbReference>
<dbReference type="Pfam" id="PF17919">
    <property type="entry name" value="RT_RNaseH_2"/>
    <property type="match status" value="1"/>
</dbReference>
<evidence type="ECO:0000256" key="2">
    <source>
        <dbReference type="SAM" id="MobiDB-lite"/>
    </source>
</evidence>
<dbReference type="Gene3D" id="3.10.10.10">
    <property type="entry name" value="HIV Type 1 Reverse Transcriptase, subunit A, domain 1"/>
    <property type="match status" value="2"/>
</dbReference>
<feature type="compositionally biased region" description="Basic and acidic residues" evidence="2">
    <location>
        <begin position="990"/>
        <end position="1015"/>
    </location>
</feature>
<sequence length="1726" mass="195780">MASIQEAIAGLGQRIDGQQAPPQDGAQYDSTAPPPPPLSQPVPHPTPHQRMHHARMDRLEQRMRQMRVSDGDISWDDFDGAPVVSLPAQFRMPEIERYTGIGCPKIHLRLYSSVMRAHGLDEAHLIMLFPMSLSGAAQRWRELEALRQGPDESVTSFISRWREKIAQIVDRPSEKDQISMILRSLQPRFARHLMGFPHTDFGSLVQALYGIEEGIARGLWPESSPYDSKGKKPLGGQRPGDVSAISSVGSRSPRRYQTFGQTSRAYYPQHYAQYRPPRPMIPTYLHQTPEPVFAAQVSERPPTLYPRPRAPQTTIPLVQRPTRQFSQLGMPLSRAFQKLMEGGLLTQLAPRPVPQPVPPRFRMDLHCSYHQGPGHDTDHCAALRHAIQDLIDQGLVNLGQPSVTTNPLPAHSTHAVPPPPGGIHHIDFVEDDSIHMMSWDDGVPEPIVLDDGYEVDTVGSQTFTPFSLIPDWIPFELTPIAPLITAHQGPPSPFILQLDDDDLEGRDVQIVTRSGRVAQPPPLVSRPFDGAVSHEEVRREDDEILRQLQSTQARISIWSLLASSSTHRDALIRALSQIRVETTTTPEGLIHMMTADRATCRRVPSVLLDNGSALNVCPLATAIALGFAPSDFGPSTQTVRAYDSTKREVMGTLMIDLQIGPATFSTLFQVLRIPTSFNLLLGRPWIHVAGAIPSSLHQKVKFIHDGQALEIEEFCRDFVAMSFDQHSSTVVLDMMRDMTFLPGMGLGRRQQGPSEFIAAIDHDTTFGLGFIPTEADYRHMARLRKERVRARLSHTPFDYPIRPYRMSLADYFVRGSETRPRLEEIDSVVHTDRETDLQHLFHQLQLSDGAPDSPFPLTITPTSPDRASMLSLCFPEEITGDGVMVDSTEMIDGVVSHDEYRDEMDMMTMSQITSIVQLQPVSAFDMFGCLPLRFLRGLRLFLFQSFQRMIVAYLSIFEYSPVSCDSTSISAPHSPTSHIFDINDEVAWPDSDRDSSDHDSDPVDERVSPDTRDVETVDFGTEDQPRELKIGSPLSTEERDRLIHLLRSYLDVFAWSYEDMPGLDPSIVQHHLPILPHVRPVKQKLRRLHPRWSLQVKEEIQKQLSVEFISVVEYPEWLANVVPVPKKDGKVRILMAPEDMEKTAFITEWGTYCYRVMPFGLKNAGATYQRAATTLFHDMMHRDVEVYVDDMIVKSRGRANHLDALERFFERIRKFRLRLNPKKCTFGVTSGKLLGHMVSDRGIEVDPDKIKAILDMPVPRTEKEIRGFLGRLQYISRFIARLTDVCEPIFRLLRKNQPTVWNDDCQIAFEKIKEYLLSPPILVPPMPGRPLLLYLSVSDMALGCMLAQLDDSGKERAIYYLSKRMLEYEMRYVMIERMCLELVWATRRLRHYMTEYSVCLISRLDPLRYLFDRPALTGRLMRWLVLLTEFDIQYVSQKSIKGSIVADHLASLPISEGRPVDDDFPDEEFIAMTSLSGWRMYFDGAANQSGYGIGVLLVSPQGDHIPRSVRLAFSDRHPATNNIVEYEACILGLETALELDIRQMEVFGDSNLVLRQIQGDWKTRDVKLRPYHAYLELLVTRFDDLRYVHLPRAQNRFADALATLASSVDIPIDVVIRPLLIELRSAPAYCCLIGETEVQDDLPWYHDIYQFLRSGTYPEVATARDRRALRQLATRFVICGDTLYRRSADGMLLLCLDRASANRVMREVHSGVCGPHMGGHMLARRL</sequence>
<dbReference type="PROSITE" id="PS50879">
    <property type="entry name" value="RNASE_H_1"/>
    <property type="match status" value="1"/>
</dbReference>
<dbReference type="Proteomes" id="UP000288805">
    <property type="component" value="Unassembled WGS sequence"/>
</dbReference>
<evidence type="ECO:0000256" key="1">
    <source>
        <dbReference type="ARBA" id="ARBA00023172"/>
    </source>
</evidence>
<dbReference type="GO" id="GO:0006310">
    <property type="term" value="P:DNA recombination"/>
    <property type="evidence" value="ECO:0007669"/>
    <property type="project" value="UniProtKB-KW"/>
</dbReference>
<dbReference type="FunFam" id="3.30.70.270:FF:000063">
    <property type="entry name" value="Zinc knuckle domaincontaining protein"/>
    <property type="match status" value="1"/>
</dbReference>
<dbReference type="CDD" id="cd01647">
    <property type="entry name" value="RT_LTR"/>
    <property type="match status" value="1"/>
</dbReference>
<accession>A0A438HJZ1</accession>